<evidence type="ECO:0000313" key="2">
    <source>
        <dbReference type="Proteomes" id="UP000481153"/>
    </source>
</evidence>
<dbReference type="PANTHER" id="PTHR47169">
    <property type="entry name" value="OS01G0541250 PROTEIN"/>
    <property type="match status" value="1"/>
</dbReference>
<dbReference type="InterPro" id="IPR036397">
    <property type="entry name" value="RNaseH_sf"/>
</dbReference>
<dbReference type="GO" id="GO:0003676">
    <property type="term" value="F:nucleic acid binding"/>
    <property type="evidence" value="ECO:0007669"/>
    <property type="project" value="InterPro"/>
</dbReference>
<organism evidence="1 2">
    <name type="scientific">Aphanomyces euteiches</name>
    <dbReference type="NCBI Taxonomy" id="100861"/>
    <lineage>
        <taxon>Eukaryota</taxon>
        <taxon>Sar</taxon>
        <taxon>Stramenopiles</taxon>
        <taxon>Oomycota</taxon>
        <taxon>Saprolegniomycetes</taxon>
        <taxon>Saprolegniales</taxon>
        <taxon>Verrucalvaceae</taxon>
        <taxon>Aphanomyces</taxon>
    </lineage>
</organism>
<dbReference type="PANTHER" id="PTHR47169:SF4">
    <property type="entry name" value="TRANSPOSASE TC1-LIKE DOMAIN-CONTAINING PROTEIN"/>
    <property type="match status" value="1"/>
</dbReference>
<dbReference type="AlphaFoldDB" id="A0A6G0WFK3"/>
<dbReference type="VEuPathDB" id="FungiDB:AeMF1_015261"/>
<protein>
    <submittedName>
        <fullName evidence="1">Uncharacterized protein</fullName>
    </submittedName>
</protein>
<dbReference type="Proteomes" id="UP000481153">
    <property type="component" value="Unassembled WGS sequence"/>
</dbReference>
<dbReference type="Gene3D" id="3.30.420.10">
    <property type="entry name" value="Ribonuclease H-like superfamily/Ribonuclease H"/>
    <property type="match status" value="1"/>
</dbReference>
<accession>A0A6G0WFK3</accession>
<reference evidence="1 2" key="1">
    <citation type="submission" date="2019-07" db="EMBL/GenBank/DDBJ databases">
        <title>Genomics analysis of Aphanomyces spp. identifies a new class of oomycete effector associated with host adaptation.</title>
        <authorList>
            <person name="Gaulin E."/>
        </authorList>
    </citation>
    <scope>NUCLEOTIDE SEQUENCE [LARGE SCALE GENOMIC DNA]</scope>
    <source>
        <strain evidence="1 2">ATCC 201684</strain>
    </source>
</reference>
<sequence>MVPTLVNVNADVYWDYVIKKVVLAIQVNFPSVNKHVIHQQCNITRSDHGRRVCLSLHGRFEVCFMQSAPNTPHLDFLDLGFFASIHALQNRKVSRTIDDVVISTLATFEGLSSETLEDVFLTVLEHLGGNHFRLSHVKKETLRRAGALMTTLSSSGSFMD</sequence>
<name>A0A6G0WFK3_9STRA</name>
<gene>
    <name evidence="1" type="ORF">Ae201684_015515</name>
</gene>
<comment type="caution">
    <text evidence="1">The sequence shown here is derived from an EMBL/GenBank/DDBJ whole genome shotgun (WGS) entry which is preliminary data.</text>
</comment>
<dbReference type="EMBL" id="VJMJ01000223">
    <property type="protein sequence ID" value="KAF0726183.1"/>
    <property type="molecule type" value="Genomic_DNA"/>
</dbReference>
<keyword evidence="2" id="KW-1185">Reference proteome</keyword>
<proteinExistence type="predicted"/>
<evidence type="ECO:0000313" key="1">
    <source>
        <dbReference type="EMBL" id="KAF0726183.1"/>
    </source>
</evidence>